<sequence>MADAATRDARCWCVKRLDDNGNEFILRDSLTRAEAERLAAEYQDRGHKQSYWASRMAN</sequence>
<proteinExistence type="predicted"/>
<name>A0ABS5XL11_9GAMM</name>
<dbReference type="RefSeq" id="WP_215378674.1">
    <property type="nucleotide sequence ID" value="NZ_JAGTIS010000012.1"/>
</dbReference>
<evidence type="ECO:0000313" key="1">
    <source>
        <dbReference type="EMBL" id="MBT8768385.1"/>
    </source>
</evidence>
<protein>
    <submittedName>
        <fullName evidence="1">Uncharacterized protein</fullName>
    </submittedName>
</protein>
<reference evidence="1 2" key="1">
    <citation type="submission" date="2021-04" db="EMBL/GenBank/DDBJ databases">
        <title>Pseudomonas boanensis sp. nov., a bacterium isolated from river water used for household purposes in Boane District, Mozambique.</title>
        <authorList>
            <person name="Nicklasson M."/>
            <person name="Martin-Rodriguez A.J."/>
            <person name="Thorell K."/>
            <person name="Neves L."/>
            <person name="Mussagy A."/>
            <person name="Rydberg H.A."/>
            <person name="Hernroth B."/>
            <person name="Svensson-Stadler L."/>
            <person name="Sjoling A."/>
        </authorList>
    </citation>
    <scope>NUCLEOTIDE SEQUENCE [LARGE SCALE GENOMIC DNA]</scope>
    <source>
        <strain evidence="1 2">DB1</strain>
    </source>
</reference>
<accession>A0ABS5XL11</accession>
<dbReference type="Proteomes" id="UP001519667">
    <property type="component" value="Unassembled WGS sequence"/>
</dbReference>
<keyword evidence="2" id="KW-1185">Reference proteome</keyword>
<dbReference type="EMBL" id="JAGTIS010000012">
    <property type="protein sequence ID" value="MBT8768385.1"/>
    <property type="molecule type" value="Genomic_DNA"/>
</dbReference>
<organism evidence="1 2">
    <name type="scientific">Metapseudomonas boanensis</name>
    <dbReference type="NCBI Taxonomy" id="2822138"/>
    <lineage>
        <taxon>Bacteria</taxon>
        <taxon>Pseudomonadati</taxon>
        <taxon>Pseudomonadota</taxon>
        <taxon>Gammaproteobacteria</taxon>
        <taxon>Pseudomonadales</taxon>
        <taxon>Pseudomonadaceae</taxon>
        <taxon>Metapseudomonas</taxon>
    </lineage>
</organism>
<gene>
    <name evidence="1" type="ORF">J7302_19945</name>
</gene>
<comment type="caution">
    <text evidence="1">The sequence shown here is derived from an EMBL/GenBank/DDBJ whole genome shotgun (WGS) entry which is preliminary data.</text>
</comment>
<evidence type="ECO:0000313" key="2">
    <source>
        <dbReference type="Proteomes" id="UP001519667"/>
    </source>
</evidence>